<organism evidence="2 3">
    <name type="scientific">Edwardsiella anguillarum ET080813</name>
    <dbReference type="NCBI Taxonomy" id="667120"/>
    <lineage>
        <taxon>Bacteria</taxon>
        <taxon>Pseudomonadati</taxon>
        <taxon>Pseudomonadota</taxon>
        <taxon>Gammaproteobacteria</taxon>
        <taxon>Enterobacterales</taxon>
        <taxon>Hafniaceae</taxon>
        <taxon>Edwardsiella</taxon>
    </lineage>
</organism>
<evidence type="ECO:0000256" key="1">
    <source>
        <dbReference type="SAM" id="Phobius"/>
    </source>
</evidence>
<feature type="transmembrane region" description="Helical" evidence="1">
    <location>
        <begin position="48"/>
        <end position="69"/>
    </location>
</feature>
<dbReference type="AlphaFoldDB" id="A0A076LKT8"/>
<gene>
    <name evidence="2" type="ORF">ETEE_2051</name>
</gene>
<feature type="transmembrane region" description="Helical" evidence="1">
    <location>
        <begin position="135"/>
        <end position="153"/>
    </location>
</feature>
<dbReference type="InterPro" id="IPR052712">
    <property type="entry name" value="Acid_resist_chaperone_HdeD"/>
</dbReference>
<dbReference type="HOGENOM" id="CLU_091585_6_0_6"/>
<evidence type="ECO:0000313" key="2">
    <source>
        <dbReference type="EMBL" id="AIJ08496.1"/>
    </source>
</evidence>
<dbReference type="NCBIfam" id="NF007577">
    <property type="entry name" value="PRK10209.1"/>
    <property type="match status" value="1"/>
</dbReference>
<dbReference type="Pfam" id="PF03729">
    <property type="entry name" value="DUF308"/>
    <property type="match status" value="1"/>
</dbReference>
<accession>A0A076LKT8</accession>
<reference evidence="2 3" key="1">
    <citation type="journal article" date="2012" name="PLoS ONE">
        <title>Edwardsiella comparative phylogenomics reveal the new intra/inter-species taxonomic relationships, virulence evolution and niche adaptation mechanisms.</title>
        <authorList>
            <person name="Yang M."/>
            <person name="Lv Y."/>
            <person name="Xiao J."/>
            <person name="Wu H."/>
            <person name="Zheng H."/>
            <person name="Liu Q."/>
            <person name="Zhang Y."/>
            <person name="Wang Q."/>
        </authorList>
    </citation>
    <scope>NUCLEOTIDE SEQUENCE [LARGE SCALE GENOMIC DNA]</scope>
    <source>
        <strain evidence="3">080813</strain>
    </source>
</reference>
<dbReference type="Proteomes" id="UP000028681">
    <property type="component" value="Chromosome"/>
</dbReference>
<proteinExistence type="predicted"/>
<dbReference type="KEGG" id="ete:ETEE_2051"/>
<dbReference type="PANTHER" id="PTHR34989">
    <property type="entry name" value="PROTEIN HDED"/>
    <property type="match status" value="1"/>
</dbReference>
<keyword evidence="1" id="KW-0812">Transmembrane</keyword>
<feature type="transmembrane region" description="Helical" evidence="1">
    <location>
        <begin position="76"/>
        <end position="97"/>
    </location>
</feature>
<dbReference type="InterPro" id="IPR005325">
    <property type="entry name" value="DUF308_memb"/>
</dbReference>
<feature type="transmembrane region" description="Helical" evidence="1">
    <location>
        <begin position="21"/>
        <end position="42"/>
    </location>
</feature>
<name>A0A076LKT8_9GAMM</name>
<sequence length="189" mass="20377">MIYFDRNRLLQLDPRFLKQQRVSLLILSLLLLLGGLFCLFRPLASGNALSAVVGILLLLSGVGLIIGMIANRANNLWPMIGGILMGAAYLVMGFIFIRSPEVGLFTVAVLVATLFALGGIARLMAGVKLKGAHGGWLQVIIGLLDLLIAWMLISAGPQGSILLVTMIVGIEMLFSSFSLFQVAQLLKQR</sequence>
<keyword evidence="1" id="KW-1133">Transmembrane helix</keyword>
<dbReference type="PANTHER" id="PTHR34989:SF1">
    <property type="entry name" value="PROTEIN HDED"/>
    <property type="match status" value="1"/>
</dbReference>
<feature type="transmembrane region" description="Helical" evidence="1">
    <location>
        <begin position="159"/>
        <end position="180"/>
    </location>
</feature>
<protein>
    <recommendedName>
        <fullName evidence="4">Acid-resistance membrane protein</fullName>
    </recommendedName>
</protein>
<dbReference type="RefSeq" id="WP_012847172.1">
    <property type="nucleotide sequence ID" value="NZ_CP006664.1"/>
</dbReference>
<dbReference type="GO" id="GO:0005886">
    <property type="term" value="C:plasma membrane"/>
    <property type="evidence" value="ECO:0007669"/>
    <property type="project" value="TreeGrafter"/>
</dbReference>
<evidence type="ECO:0008006" key="4">
    <source>
        <dbReference type="Google" id="ProtNLM"/>
    </source>
</evidence>
<evidence type="ECO:0000313" key="3">
    <source>
        <dbReference type="Proteomes" id="UP000028681"/>
    </source>
</evidence>
<dbReference type="EMBL" id="CP006664">
    <property type="protein sequence ID" value="AIJ08496.1"/>
    <property type="molecule type" value="Genomic_DNA"/>
</dbReference>
<feature type="transmembrane region" description="Helical" evidence="1">
    <location>
        <begin position="103"/>
        <end position="123"/>
    </location>
</feature>
<dbReference type="GeneID" id="72527190"/>
<keyword evidence="1" id="KW-0472">Membrane</keyword>